<organism evidence="3 4">
    <name type="scientific">Pararhizobium mangrovi</name>
    <dbReference type="NCBI Taxonomy" id="2590452"/>
    <lineage>
        <taxon>Bacteria</taxon>
        <taxon>Pseudomonadati</taxon>
        <taxon>Pseudomonadota</taxon>
        <taxon>Alphaproteobacteria</taxon>
        <taxon>Hyphomicrobiales</taxon>
        <taxon>Rhizobiaceae</taxon>
        <taxon>Rhizobium/Agrobacterium group</taxon>
        <taxon>Pararhizobium</taxon>
    </lineage>
</organism>
<evidence type="ECO:0000256" key="1">
    <source>
        <dbReference type="SAM" id="MobiDB-lite"/>
    </source>
</evidence>
<feature type="compositionally biased region" description="Polar residues" evidence="1">
    <location>
        <begin position="65"/>
        <end position="75"/>
    </location>
</feature>
<dbReference type="OrthoDB" id="7858211at2"/>
<feature type="region of interest" description="Disordered" evidence="1">
    <location>
        <begin position="25"/>
        <end position="78"/>
    </location>
</feature>
<evidence type="ECO:0000313" key="3">
    <source>
        <dbReference type="EMBL" id="TPW28976.1"/>
    </source>
</evidence>
<evidence type="ECO:0000313" key="4">
    <source>
        <dbReference type="Proteomes" id="UP000320314"/>
    </source>
</evidence>
<proteinExistence type="predicted"/>
<dbReference type="Gene3D" id="3.40.50.10610">
    <property type="entry name" value="ABC-type transport auxiliary lipoprotein component"/>
    <property type="match status" value="1"/>
</dbReference>
<dbReference type="EMBL" id="VHLH01000013">
    <property type="protein sequence ID" value="TPW28976.1"/>
    <property type="molecule type" value="Genomic_DNA"/>
</dbReference>
<name>A0A506U6J8_9HYPH</name>
<dbReference type="AlphaFoldDB" id="A0A506U6J8"/>
<sequence>MRRTRSPRSPRHCRSSPIACARWPSRPATRCRPIPETLPSRATPGRRSARSRTRRRRSSALPGPSSANRTLSSLDVNMPRNRSVFPPTMKTLAPLALVPLALATLALGGCASKEVRFASLALAPSQHIASHYASAVVAAVTLPSYADSQDIYEQKADGSIVALGPLWADDPSRAMTLQLSRDLSAVTGAKIAPEPWPFRAEPDARIDVRMDEMLATATGGFRIAGQYFVAPENDGGDRARSFSISVPLSDPGSAAAIAAARAAAVSRLAEQIVRKGLR</sequence>
<accession>A0A506U6J8</accession>
<dbReference type="Pfam" id="PF03886">
    <property type="entry name" value="ABC_trans_aux"/>
    <property type="match status" value="1"/>
</dbReference>
<comment type="caution">
    <text evidence="3">The sequence shown here is derived from an EMBL/GenBank/DDBJ whole genome shotgun (WGS) entry which is preliminary data.</text>
</comment>
<dbReference type="InterPro" id="IPR005586">
    <property type="entry name" value="ABC_trans_aux"/>
</dbReference>
<feature type="compositionally biased region" description="Basic residues" evidence="1">
    <location>
        <begin position="47"/>
        <end position="58"/>
    </location>
</feature>
<dbReference type="SUPFAM" id="SSF159594">
    <property type="entry name" value="XCC0632-like"/>
    <property type="match status" value="1"/>
</dbReference>
<gene>
    <name evidence="3" type="ORF">FJU11_08315</name>
</gene>
<keyword evidence="4" id="KW-1185">Reference proteome</keyword>
<protein>
    <recommendedName>
        <fullName evidence="2">ABC-type transport auxiliary lipoprotein component domain-containing protein</fullName>
    </recommendedName>
</protein>
<reference evidence="3 4" key="1">
    <citation type="submission" date="2019-06" db="EMBL/GenBank/DDBJ databases">
        <authorList>
            <person name="Li M."/>
        </authorList>
    </citation>
    <scope>NUCLEOTIDE SEQUENCE [LARGE SCALE GENOMIC DNA]</scope>
    <source>
        <strain evidence="3 4">BGMRC6574</strain>
    </source>
</reference>
<dbReference type="Proteomes" id="UP000320314">
    <property type="component" value="Unassembled WGS sequence"/>
</dbReference>
<feature type="domain" description="ABC-type transport auxiliary lipoprotein component" evidence="2">
    <location>
        <begin position="125"/>
        <end position="273"/>
    </location>
</feature>
<evidence type="ECO:0000259" key="2">
    <source>
        <dbReference type="Pfam" id="PF03886"/>
    </source>
</evidence>